<comment type="caution">
    <text evidence="2">The sequence shown here is derived from an EMBL/GenBank/DDBJ whole genome shotgun (WGS) entry which is preliminary data.</text>
</comment>
<reference evidence="2" key="1">
    <citation type="submission" date="2016-01" db="EMBL/GenBank/DDBJ databases">
        <authorList>
            <person name="Peeters C."/>
        </authorList>
    </citation>
    <scope>NUCLEOTIDE SEQUENCE [LARGE SCALE GENOMIC DNA]</scope>
    <source>
        <strain evidence="2">LMG 22934</strain>
    </source>
</reference>
<dbReference type="Proteomes" id="UP000054977">
    <property type="component" value="Unassembled WGS sequence"/>
</dbReference>
<evidence type="ECO:0000313" key="3">
    <source>
        <dbReference type="Proteomes" id="UP000054977"/>
    </source>
</evidence>
<dbReference type="EMBL" id="FCNW02000007">
    <property type="protein sequence ID" value="SAL32172.1"/>
    <property type="molecule type" value="Genomic_DNA"/>
</dbReference>
<gene>
    <name evidence="2" type="ORF">AWB65_02098</name>
</gene>
<dbReference type="AlphaFoldDB" id="A0A158GJH4"/>
<proteinExistence type="predicted"/>
<sequence length="116" mass="12677">MLAQEVRMAPDRAQHRTPGNMKDTVKTYKGYEIHPLIYPRGARDGVAVRAADAGYEASVRIRRAVPEGEEAAGDSRVFRVTQPGAFENGGQARRACMLHAEKLIDGQIDGQTVADL</sequence>
<name>A0A158GJH4_9BURK</name>
<evidence type="ECO:0000313" key="2">
    <source>
        <dbReference type="EMBL" id="SAL32172.1"/>
    </source>
</evidence>
<feature type="region of interest" description="Disordered" evidence="1">
    <location>
        <begin position="1"/>
        <end position="23"/>
    </location>
</feature>
<evidence type="ECO:0000256" key="1">
    <source>
        <dbReference type="SAM" id="MobiDB-lite"/>
    </source>
</evidence>
<accession>A0A158GJH4</accession>
<organism evidence="2 3">
    <name type="scientific">Caballeronia humi</name>
    <dbReference type="NCBI Taxonomy" id="326474"/>
    <lineage>
        <taxon>Bacteria</taxon>
        <taxon>Pseudomonadati</taxon>
        <taxon>Pseudomonadota</taxon>
        <taxon>Betaproteobacteria</taxon>
        <taxon>Burkholderiales</taxon>
        <taxon>Burkholderiaceae</taxon>
        <taxon>Caballeronia</taxon>
    </lineage>
</organism>
<protein>
    <submittedName>
        <fullName evidence="2">Uncharacterized protein</fullName>
    </submittedName>
</protein>
<keyword evidence="3" id="KW-1185">Reference proteome</keyword>